<evidence type="ECO:0000313" key="2">
    <source>
        <dbReference type="Proteomes" id="UP001349994"/>
    </source>
</evidence>
<reference evidence="1 2" key="1">
    <citation type="submission" date="2024-01" db="EMBL/GenBank/DDBJ databases">
        <title>novel species in genus Adlercreutzia.</title>
        <authorList>
            <person name="Liu X."/>
        </authorList>
    </citation>
    <scope>NUCLEOTIDE SEQUENCE [LARGE SCALE GENOMIC DNA]</scope>
    <source>
        <strain evidence="1 2">R7</strain>
    </source>
</reference>
<evidence type="ECO:0000313" key="1">
    <source>
        <dbReference type="EMBL" id="MEC4176030.1"/>
    </source>
</evidence>
<comment type="caution">
    <text evidence="1">The sequence shown here is derived from an EMBL/GenBank/DDBJ whole genome shotgun (WGS) entry which is preliminary data.</text>
</comment>
<sequence length="153" mass="16920">MEKLPPIEKVYEAYSALADERFDLAPDHLTVRSSDGLKEYTVTWDDAGHYRSNDSATYWQGYAGYPVIAALLMQGRLPLDEEVVGWFAGIPWKRLNGSCKRDYAAAALEAFELAGLDMSQQLRAEEAADEDMAALAALPITVGRLPQPVRKLG</sequence>
<dbReference type="Proteomes" id="UP001349994">
    <property type="component" value="Unassembled WGS sequence"/>
</dbReference>
<organism evidence="1 2">
    <name type="scientific">Adlercreutzia wanghongyangiae</name>
    <dbReference type="NCBI Taxonomy" id="3111451"/>
    <lineage>
        <taxon>Bacteria</taxon>
        <taxon>Bacillati</taxon>
        <taxon>Actinomycetota</taxon>
        <taxon>Coriobacteriia</taxon>
        <taxon>Eggerthellales</taxon>
        <taxon>Eggerthellaceae</taxon>
        <taxon>Adlercreutzia</taxon>
    </lineage>
</organism>
<dbReference type="RefSeq" id="WP_326424217.1">
    <property type="nucleotide sequence ID" value="NZ_JAYMFF010000009.1"/>
</dbReference>
<dbReference type="EMBL" id="JAYMFF010000009">
    <property type="protein sequence ID" value="MEC4176030.1"/>
    <property type="molecule type" value="Genomic_DNA"/>
</dbReference>
<accession>A0ABU6IHY8</accession>
<protein>
    <submittedName>
        <fullName evidence="1">Uncharacterized protein</fullName>
    </submittedName>
</protein>
<name>A0ABU6IHY8_9ACTN</name>
<keyword evidence="2" id="KW-1185">Reference proteome</keyword>
<gene>
    <name evidence="1" type="ORF">VIN30_06180</name>
</gene>
<proteinExistence type="predicted"/>